<dbReference type="AlphaFoldDB" id="A0A6J4SYM5"/>
<evidence type="ECO:0000256" key="2">
    <source>
        <dbReference type="ARBA" id="ARBA00001946"/>
    </source>
</evidence>
<dbReference type="PANTHER" id="PTHR12318:SF0">
    <property type="entry name" value="ACYL-COENZYME A DIPHOSPHATASE NUDT19"/>
    <property type="match status" value="1"/>
</dbReference>
<accession>A0A6J4SYM5</accession>
<comment type="cofactor">
    <cofactor evidence="2">
        <name>Mg(2+)</name>
        <dbReference type="ChEBI" id="CHEBI:18420"/>
    </cofactor>
</comment>
<evidence type="ECO:0000256" key="6">
    <source>
        <dbReference type="ARBA" id="ARBA00023211"/>
    </source>
</evidence>
<sequence>MSDDAIPAATLVVMRDLPAGPPELLMVTRSRGMAFAGGAMVFPGGRIDEGDRALAADAVEAGKVAAIRETLEETGCPVGLAPLPTDPGEIQQALHTGASFAELLERHGMQLDLPSLTPFARWRPTFNQPRRFDTLFFIAQAPAGDWPLHPQQGECDAAEWLGAAAVLERIAAGQASAIFPTVRNLERLARFGSFAEAREDALAHPIETISPWVEEVRGEKWLRIPDHLGYPVTRERLTDAVRA</sequence>
<evidence type="ECO:0000256" key="4">
    <source>
        <dbReference type="ARBA" id="ARBA00022801"/>
    </source>
</evidence>
<dbReference type="InterPro" id="IPR039121">
    <property type="entry name" value="NUDT19"/>
</dbReference>
<dbReference type="InterPro" id="IPR000086">
    <property type="entry name" value="NUDIX_hydrolase_dom"/>
</dbReference>
<dbReference type="InterPro" id="IPR015797">
    <property type="entry name" value="NUDIX_hydrolase-like_dom_sf"/>
</dbReference>
<name>A0A6J4SYM5_9SPHN</name>
<dbReference type="GO" id="GO:0016818">
    <property type="term" value="F:hydrolase activity, acting on acid anhydrides, in phosphorus-containing anhydrides"/>
    <property type="evidence" value="ECO:0007669"/>
    <property type="project" value="InterPro"/>
</dbReference>
<dbReference type="SUPFAM" id="SSF55811">
    <property type="entry name" value="Nudix"/>
    <property type="match status" value="1"/>
</dbReference>
<dbReference type="RefSeq" id="WP_294173199.1">
    <property type="nucleotide sequence ID" value="NZ_CADCVZ010000030.1"/>
</dbReference>
<dbReference type="PANTHER" id="PTHR12318">
    <property type="entry name" value="TESTOSTERONE-REGULATED PROTEIN RP2"/>
    <property type="match status" value="1"/>
</dbReference>
<keyword evidence="3" id="KW-0479">Metal-binding</keyword>
<keyword evidence="5" id="KW-0460">Magnesium</keyword>
<evidence type="ECO:0000313" key="8">
    <source>
        <dbReference type="EMBL" id="CAA9509227.1"/>
    </source>
</evidence>
<evidence type="ECO:0000259" key="7">
    <source>
        <dbReference type="PROSITE" id="PS51462"/>
    </source>
</evidence>
<dbReference type="PROSITE" id="PS51462">
    <property type="entry name" value="NUDIX"/>
    <property type="match status" value="1"/>
</dbReference>
<dbReference type="CDD" id="cd18870">
    <property type="entry name" value="NUDIX_AcylCoAdiphos_Nudt19"/>
    <property type="match status" value="1"/>
</dbReference>
<evidence type="ECO:0000256" key="1">
    <source>
        <dbReference type="ARBA" id="ARBA00001936"/>
    </source>
</evidence>
<proteinExistence type="predicted"/>
<comment type="cofactor">
    <cofactor evidence="1">
        <name>Mn(2+)</name>
        <dbReference type="ChEBI" id="CHEBI:29035"/>
    </cofactor>
</comment>
<dbReference type="Gene3D" id="3.90.79.10">
    <property type="entry name" value="Nucleoside Triphosphate Pyrophosphohydrolase"/>
    <property type="match status" value="1"/>
</dbReference>
<evidence type="ECO:0000256" key="3">
    <source>
        <dbReference type="ARBA" id="ARBA00022723"/>
    </source>
</evidence>
<reference evidence="8" key="1">
    <citation type="submission" date="2020-02" db="EMBL/GenBank/DDBJ databases">
        <authorList>
            <person name="Meier V. D."/>
        </authorList>
    </citation>
    <scope>NUCLEOTIDE SEQUENCE</scope>
    <source>
        <strain evidence="8">AVDCRST_MAG09</strain>
    </source>
</reference>
<dbReference type="GO" id="GO:0046872">
    <property type="term" value="F:metal ion binding"/>
    <property type="evidence" value="ECO:0007669"/>
    <property type="project" value="UniProtKB-KW"/>
</dbReference>
<evidence type="ECO:0000256" key="5">
    <source>
        <dbReference type="ARBA" id="ARBA00022842"/>
    </source>
</evidence>
<gene>
    <name evidence="8" type="ORF">AVDCRST_MAG09-1487</name>
</gene>
<feature type="domain" description="Nudix hydrolase" evidence="7">
    <location>
        <begin position="4"/>
        <end position="186"/>
    </location>
</feature>
<protein>
    <recommendedName>
        <fullName evidence="7">Nudix hydrolase domain-containing protein</fullName>
    </recommendedName>
</protein>
<dbReference type="EMBL" id="CADCVZ010000030">
    <property type="protein sequence ID" value="CAA9509227.1"/>
    <property type="molecule type" value="Genomic_DNA"/>
</dbReference>
<organism evidence="8">
    <name type="scientific">uncultured Sphingomonas sp</name>
    <dbReference type="NCBI Taxonomy" id="158754"/>
    <lineage>
        <taxon>Bacteria</taxon>
        <taxon>Pseudomonadati</taxon>
        <taxon>Pseudomonadota</taxon>
        <taxon>Alphaproteobacteria</taxon>
        <taxon>Sphingomonadales</taxon>
        <taxon>Sphingomonadaceae</taxon>
        <taxon>Sphingomonas</taxon>
        <taxon>environmental samples</taxon>
    </lineage>
</organism>
<keyword evidence="4" id="KW-0378">Hydrolase</keyword>
<keyword evidence="6" id="KW-0464">Manganese</keyword>